<keyword evidence="3" id="KW-1185">Reference proteome</keyword>
<dbReference type="InterPro" id="IPR014044">
    <property type="entry name" value="CAP_dom"/>
</dbReference>
<evidence type="ECO:0000313" key="3">
    <source>
        <dbReference type="Proteomes" id="UP000054495"/>
    </source>
</evidence>
<dbReference type="Proteomes" id="UP000054495">
    <property type="component" value="Unassembled WGS sequence"/>
</dbReference>
<reference evidence="2 3" key="1">
    <citation type="submission" date="2013-05" db="EMBL/GenBank/DDBJ databases">
        <title>Draft genome of the parasitic nematode Anyclostoma ceylanicum.</title>
        <authorList>
            <person name="Mitreva M."/>
        </authorList>
    </citation>
    <scope>NUCLEOTIDE SEQUENCE [LARGE SCALE GENOMIC DNA]</scope>
</reference>
<gene>
    <name evidence="2" type="ORF">ANCCEY_07679</name>
</gene>
<accession>A0A0D6LPT2</accession>
<dbReference type="EMBL" id="KE125000">
    <property type="protein sequence ID" value="EPB73218.1"/>
    <property type="molecule type" value="Genomic_DNA"/>
</dbReference>
<protein>
    <recommendedName>
        <fullName evidence="1">SCP domain-containing protein</fullName>
    </recommendedName>
</protein>
<evidence type="ECO:0000259" key="1">
    <source>
        <dbReference type="SMART" id="SM00198"/>
    </source>
</evidence>
<sequence>MYIRWLADLQAALAFLVCDESTSIFQITIELMELTLAFGCHGITKDKDREEILRIHNEYRANLTKGATVIDPNSKKKQDLPAAKNMYELEWDCDLEAKAEDAMNMTCTQAARGKYSTYGHARGLWHLCITYNKPVEEYGVKGVLEKWWIEGVSFDIIERRFDNYHAENFVNIECCQRFGARHARRFHSKSQENDQTGWFRTYFLQRQK</sequence>
<dbReference type="SUPFAM" id="SSF55797">
    <property type="entry name" value="PR-1-like"/>
    <property type="match status" value="1"/>
</dbReference>
<dbReference type="SMART" id="SM00198">
    <property type="entry name" value="SCP"/>
    <property type="match status" value="1"/>
</dbReference>
<name>A0A0D6LPT2_9BILA</name>
<proteinExistence type="predicted"/>
<evidence type="ECO:0000313" key="2">
    <source>
        <dbReference type="EMBL" id="EPB73218.1"/>
    </source>
</evidence>
<dbReference type="AlphaFoldDB" id="A0A0D6LPT2"/>
<dbReference type="InterPro" id="IPR035940">
    <property type="entry name" value="CAP_sf"/>
</dbReference>
<dbReference type="CDD" id="cd05380">
    <property type="entry name" value="CAP_euk"/>
    <property type="match status" value="1"/>
</dbReference>
<dbReference type="Gene3D" id="3.40.33.10">
    <property type="entry name" value="CAP"/>
    <property type="match status" value="1"/>
</dbReference>
<dbReference type="Pfam" id="PF00188">
    <property type="entry name" value="CAP"/>
    <property type="match status" value="1"/>
</dbReference>
<organism evidence="2 3">
    <name type="scientific">Ancylostoma ceylanicum</name>
    <dbReference type="NCBI Taxonomy" id="53326"/>
    <lineage>
        <taxon>Eukaryota</taxon>
        <taxon>Metazoa</taxon>
        <taxon>Ecdysozoa</taxon>
        <taxon>Nematoda</taxon>
        <taxon>Chromadorea</taxon>
        <taxon>Rhabditida</taxon>
        <taxon>Rhabditina</taxon>
        <taxon>Rhabditomorpha</taxon>
        <taxon>Strongyloidea</taxon>
        <taxon>Ancylostomatidae</taxon>
        <taxon>Ancylostomatinae</taxon>
        <taxon>Ancylostoma</taxon>
    </lineage>
</organism>
<feature type="domain" description="SCP" evidence="1">
    <location>
        <begin position="47"/>
        <end position="171"/>
    </location>
</feature>